<dbReference type="InterPro" id="IPR002401">
    <property type="entry name" value="Cyt_P450_E_grp-I"/>
</dbReference>
<evidence type="ECO:0000256" key="2">
    <source>
        <dbReference type="ARBA" id="ARBA00010617"/>
    </source>
</evidence>
<dbReference type="OrthoDB" id="2789670at2759"/>
<evidence type="ECO:0000256" key="8">
    <source>
        <dbReference type="PIRSR" id="PIRSR602401-1"/>
    </source>
</evidence>
<reference evidence="11 12" key="1">
    <citation type="journal article" date="2016" name="Sci. Rep.">
        <title>The Dendrobium catenatum Lindl. genome sequence provides insights into polysaccharide synthase, floral development and adaptive evolution.</title>
        <authorList>
            <person name="Zhang G.Q."/>
            <person name="Xu Q."/>
            <person name="Bian C."/>
            <person name="Tsai W.C."/>
            <person name="Yeh C.M."/>
            <person name="Liu K.W."/>
            <person name="Yoshida K."/>
            <person name="Zhang L.S."/>
            <person name="Chang S.B."/>
            <person name="Chen F."/>
            <person name="Shi Y."/>
            <person name="Su Y.Y."/>
            <person name="Zhang Y.Q."/>
            <person name="Chen L.J."/>
            <person name="Yin Y."/>
            <person name="Lin M."/>
            <person name="Huang H."/>
            <person name="Deng H."/>
            <person name="Wang Z.W."/>
            <person name="Zhu S.L."/>
            <person name="Zhao X."/>
            <person name="Deng C."/>
            <person name="Niu S.C."/>
            <person name="Huang J."/>
            <person name="Wang M."/>
            <person name="Liu G.H."/>
            <person name="Yang H.J."/>
            <person name="Xiao X.J."/>
            <person name="Hsiao Y.Y."/>
            <person name="Wu W.L."/>
            <person name="Chen Y.Y."/>
            <person name="Mitsuda N."/>
            <person name="Ohme-Takagi M."/>
            <person name="Luo Y.B."/>
            <person name="Van de Peer Y."/>
            <person name="Liu Z.J."/>
        </authorList>
    </citation>
    <scope>NUCLEOTIDE SEQUENCE [LARGE SCALE GENOMIC DNA]</scope>
    <source>
        <tissue evidence="11">The whole plant</tissue>
    </source>
</reference>
<dbReference type="GO" id="GO:0016705">
    <property type="term" value="F:oxidoreductase activity, acting on paired donors, with incorporation or reduction of molecular oxygen"/>
    <property type="evidence" value="ECO:0007669"/>
    <property type="project" value="InterPro"/>
</dbReference>
<evidence type="ECO:0000256" key="6">
    <source>
        <dbReference type="ARBA" id="ARBA00023004"/>
    </source>
</evidence>
<dbReference type="PRINTS" id="PR00463">
    <property type="entry name" value="EP450I"/>
</dbReference>
<dbReference type="GO" id="GO:0020037">
    <property type="term" value="F:heme binding"/>
    <property type="evidence" value="ECO:0007669"/>
    <property type="project" value="InterPro"/>
</dbReference>
<proteinExistence type="inferred from homology"/>
<comment type="similarity">
    <text evidence="2 9">Belongs to the cytochrome P450 family.</text>
</comment>
<dbReference type="SUPFAM" id="SSF48264">
    <property type="entry name" value="Cytochrome P450"/>
    <property type="match status" value="1"/>
</dbReference>
<dbReference type="FunFam" id="1.10.630.10:FF:000011">
    <property type="entry name" value="Cytochrome P450 83B1"/>
    <property type="match status" value="1"/>
</dbReference>
<keyword evidence="7 9" id="KW-0503">Monooxygenase</keyword>
<gene>
    <name evidence="11" type="primary">CYP71A9</name>
    <name evidence="11" type="ORF">MA16_Dca005181</name>
</gene>
<dbReference type="PANTHER" id="PTHR47955:SF19">
    <property type="entry name" value="CYTOCHROME P450 71A9-LIKE ISOFORM X1"/>
    <property type="match status" value="1"/>
</dbReference>
<keyword evidence="6 8" id="KW-0408">Iron</keyword>
<feature type="transmembrane region" description="Helical" evidence="10">
    <location>
        <begin position="26"/>
        <end position="47"/>
    </location>
</feature>
<dbReference type="CDD" id="cd11072">
    <property type="entry name" value="CYP71-like"/>
    <property type="match status" value="1"/>
</dbReference>
<organism evidence="11 12">
    <name type="scientific">Dendrobium catenatum</name>
    <dbReference type="NCBI Taxonomy" id="906689"/>
    <lineage>
        <taxon>Eukaryota</taxon>
        <taxon>Viridiplantae</taxon>
        <taxon>Streptophyta</taxon>
        <taxon>Embryophyta</taxon>
        <taxon>Tracheophyta</taxon>
        <taxon>Spermatophyta</taxon>
        <taxon>Magnoliopsida</taxon>
        <taxon>Liliopsida</taxon>
        <taxon>Asparagales</taxon>
        <taxon>Orchidaceae</taxon>
        <taxon>Epidendroideae</taxon>
        <taxon>Malaxideae</taxon>
        <taxon>Dendrobiinae</taxon>
        <taxon>Dendrobium</taxon>
    </lineage>
</organism>
<dbReference type="PRINTS" id="PR00385">
    <property type="entry name" value="P450"/>
</dbReference>
<evidence type="ECO:0000313" key="11">
    <source>
        <dbReference type="EMBL" id="PKU64258.1"/>
    </source>
</evidence>
<keyword evidence="12" id="KW-1185">Reference proteome</keyword>
<keyword evidence="10" id="KW-0472">Membrane</keyword>
<keyword evidence="3 8" id="KW-0349">Heme</keyword>
<keyword evidence="4 8" id="KW-0479">Metal-binding</keyword>
<keyword evidence="10" id="KW-0812">Transmembrane</keyword>
<dbReference type="GO" id="GO:0005506">
    <property type="term" value="F:iron ion binding"/>
    <property type="evidence" value="ECO:0007669"/>
    <property type="project" value="InterPro"/>
</dbReference>
<dbReference type="Pfam" id="PF00067">
    <property type="entry name" value="p450"/>
    <property type="match status" value="1"/>
</dbReference>
<dbReference type="Gene3D" id="1.10.630.10">
    <property type="entry name" value="Cytochrome P450"/>
    <property type="match status" value="1"/>
</dbReference>
<evidence type="ECO:0000256" key="9">
    <source>
        <dbReference type="RuleBase" id="RU000461"/>
    </source>
</evidence>
<evidence type="ECO:0000256" key="10">
    <source>
        <dbReference type="SAM" id="Phobius"/>
    </source>
</evidence>
<protein>
    <submittedName>
        <fullName evidence="11">Cytochrome P450 71A9</fullName>
    </submittedName>
</protein>
<dbReference type="AlphaFoldDB" id="A0A2I0VLG3"/>
<dbReference type="InterPro" id="IPR036396">
    <property type="entry name" value="Cyt_P450_sf"/>
</dbReference>
<comment type="cofactor">
    <cofactor evidence="1 8">
        <name>heme</name>
        <dbReference type="ChEBI" id="CHEBI:30413"/>
    </cofactor>
</comment>
<dbReference type="EMBL" id="KZ503429">
    <property type="protein sequence ID" value="PKU64258.1"/>
    <property type="molecule type" value="Genomic_DNA"/>
</dbReference>
<evidence type="ECO:0000256" key="3">
    <source>
        <dbReference type="ARBA" id="ARBA00022617"/>
    </source>
</evidence>
<dbReference type="Proteomes" id="UP000233837">
    <property type="component" value="Unassembled WGS sequence"/>
</dbReference>
<name>A0A2I0VLG3_9ASPA</name>
<evidence type="ECO:0000256" key="4">
    <source>
        <dbReference type="ARBA" id="ARBA00022723"/>
    </source>
</evidence>
<dbReference type="InterPro" id="IPR017972">
    <property type="entry name" value="Cyt_P450_CS"/>
</dbReference>
<dbReference type="PROSITE" id="PS00086">
    <property type="entry name" value="CYTOCHROME_P450"/>
    <property type="match status" value="1"/>
</dbReference>
<keyword evidence="5 9" id="KW-0560">Oxidoreductase</keyword>
<evidence type="ECO:0000313" key="12">
    <source>
        <dbReference type="Proteomes" id="UP000233837"/>
    </source>
</evidence>
<keyword evidence="10" id="KW-1133">Transmembrane helix</keyword>
<reference evidence="11 12" key="2">
    <citation type="journal article" date="2017" name="Nature">
        <title>The Apostasia genome and the evolution of orchids.</title>
        <authorList>
            <person name="Zhang G.Q."/>
            <person name="Liu K.W."/>
            <person name="Li Z."/>
            <person name="Lohaus R."/>
            <person name="Hsiao Y.Y."/>
            <person name="Niu S.C."/>
            <person name="Wang J.Y."/>
            <person name="Lin Y.C."/>
            <person name="Xu Q."/>
            <person name="Chen L.J."/>
            <person name="Yoshida K."/>
            <person name="Fujiwara S."/>
            <person name="Wang Z.W."/>
            <person name="Zhang Y.Q."/>
            <person name="Mitsuda N."/>
            <person name="Wang M."/>
            <person name="Liu G.H."/>
            <person name="Pecoraro L."/>
            <person name="Huang H.X."/>
            <person name="Xiao X.J."/>
            <person name="Lin M."/>
            <person name="Wu X.Y."/>
            <person name="Wu W.L."/>
            <person name="Chen Y.Y."/>
            <person name="Chang S.B."/>
            <person name="Sakamoto S."/>
            <person name="Ohme-Takagi M."/>
            <person name="Yagi M."/>
            <person name="Zeng S.J."/>
            <person name="Shen C.Y."/>
            <person name="Yeh C.M."/>
            <person name="Luo Y.B."/>
            <person name="Tsai W.C."/>
            <person name="Van de Peer Y."/>
            <person name="Liu Z.J."/>
        </authorList>
    </citation>
    <scope>NUCLEOTIDE SEQUENCE [LARGE SCALE GENOMIC DNA]</scope>
    <source>
        <tissue evidence="11">The whole plant</tissue>
    </source>
</reference>
<evidence type="ECO:0000256" key="7">
    <source>
        <dbReference type="ARBA" id="ARBA00023033"/>
    </source>
</evidence>
<dbReference type="GO" id="GO:0004497">
    <property type="term" value="F:monooxygenase activity"/>
    <property type="evidence" value="ECO:0007669"/>
    <property type="project" value="UniProtKB-KW"/>
</dbReference>
<evidence type="ECO:0000256" key="1">
    <source>
        <dbReference type="ARBA" id="ARBA00001971"/>
    </source>
</evidence>
<dbReference type="STRING" id="906689.A0A2I0VLG3"/>
<evidence type="ECO:0000256" key="5">
    <source>
        <dbReference type="ARBA" id="ARBA00023002"/>
    </source>
</evidence>
<accession>A0A2I0VLG3</accession>
<sequence length="533" mass="60927">MRCIYAKSKTLIFMYTCVDITMEQQVFFYLQLLLIFLISFLLLNILAKTHKTEKKKDPPGPWRLPIVGNLFLLNPNKPLRSLISLSNKHGPLILLHFGSIPTLVVSSGDIAEEIFTKHDLTFSGRPFLTAAKKLLYNSSSITFATYGDHWRQARKIATLELLSSRRVRSFEVVRREEVEKLVATIRDLSIANLSELTLSFANNVVCRAALGDEFGDGGYGGKGGVWLHQLLSETQSLFGGFCVADFFPGMEWIDRLRGFHARMEKNFEEMNTFFDRVIYEHDLKIREKEEEIRGEEEKDLVHVLLRLHKAAVLHGGFLSNIDHVKAILVEVFIAGTDTSSATITWTMTELIRNPRVLKKLQEELQQATNGNSHRLIQESELEKLEYLKQVIKESLRLKPPVPLLVPRETIQECEIQGYTIPAYTRVIFNAAAISTDPNIWEKPLEFWPERFEGRDVDFKGHDFKMFPFGFGRRKCPGINFAMVIVELALANLLHCFDWSIPNGMKAEDINMEEAIGVTTHKKEALCLVAKPKW</sequence>
<dbReference type="InterPro" id="IPR001128">
    <property type="entry name" value="Cyt_P450"/>
</dbReference>
<dbReference type="PANTHER" id="PTHR47955">
    <property type="entry name" value="CYTOCHROME P450 FAMILY 71 PROTEIN"/>
    <property type="match status" value="1"/>
</dbReference>
<feature type="binding site" description="axial binding residue" evidence="8">
    <location>
        <position position="475"/>
    </location>
    <ligand>
        <name>heme</name>
        <dbReference type="ChEBI" id="CHEBI:30413"/>
    </ligand>
    <ligandPart>
        <name>Fe</name>
        <dbReference type="ChEBI" id="CHEBI:18248"/>
    </ligandPart>
</feature>